<name>A0ACC2MLG8_PERAE</name>
<comment type="caution">
    <text evidence="1">The sequence shown here is derived from an EMBL/GenBank/DDBJ whole genome shotgun (WGS) entry which is preliminary data.</text>
</comment>
<evidence type="ECO:0000313" key="2">
    <source>
        <dbReference type="Proteomes" id="UP001234297"/>
    </source>
</evidence>
<organism evidence="1 2">
    <name type="scientific">Persea americana</name>
    <name type="common">Avocado</name>
    <dbReference type="NCBI Taxonomy" id="3435"/>
    <lineage>
        <taxon>Eukaryota</taxon>
        <taxon>Viridiplantae</taxon>
        <taxon>Streptophyta</taxon>
        <taxon>Embryophyta</taxon>
        <taxon>Tracheophyta</taxon>
        <taxon>Spermatophyta</taxon>
        <taxon>Magnoliopsida</taxon>
        <taxon>Magnoliidae</taxon>
        <taxon>Laurales</taxon>
        <taxon>Lauraceae</taxon>
        <taxon>Persea</taxon>
    </lineage>
</organism>
<gene>
    <name evidence="1" type="ORF">MRB53_008315</name>
</gene>
<reference evidence="1 2" key="1">
    <citation type="journal article" date="2022" name="Hortic Res">
        <title>A haplotype resolved chromosomal level avocado genome allows analysis of novel avocado genes.</title>
        <authorList>
            <person name="Nath O."/>
            <person name="Fletcher S.J."/>
            <person name="Hayward A."/>
            <person name="Shaw L.M."/>
            <person name="Masouleh A.K."/>
            <person name="Furtado A."/>
            <person name="Henry R.J."/>
            <person name="Mitter N."/>
        </authorList>
    </citation>
    <scope>NUCLEOTIDE SEQUENCE [LARGE SCALE GENOMIC DNA]</scope>
    <source>
        <strain evidence="2">cv. Hass</strain>
    </source>
</reference>
<evidence type="ECO:0000313" key="1">
    <source>
        <dbReference type="EMBL" id="KAJ8646567.1"/>
    </source>
</evidence>
<sequence length="114" mass="12749">MTRHPKRKSSSDAPFDAIVCYSTVVQDSINSCSQQSVVGQWVPYLSCIRPLSDLLRELYLFTDMPLDPFWEFCHSIGSAAYQFKLKAHQFIHEGASSPAQSNSNSEGAMRTTEA</sequence>
<proteinExistence type="predicted"/>
<dbReference type="EMBL" id="CM056810">
    <property type="protein sequence ID" value="KAJ8646567.1"/>
    <property type="molecule type" value="Genomic_DNA"/>
</dbReference>
<accession>A0ACC2MLG8</accession>
<keyword evidence="2" id="KW-1185">Reference proteome</keyword>
<dbReference type="Proteomes" id="UP001234297">
    <property type="component" value="Chromosome 2"/>
</dbReference>
<protein>
    <submittedName>
        <fullName evidence="1">Uncharacterized protein</fullName>
    </submittedName>
</protein>